<reference evidence="2 3" key="1">
    <citation type="submission" date="2017-05" db="EMBL/GenBank/DDBJ databases">
        <title>Vagococcus spp. assemblies.</title>
        <authorList>
            <person name="Gulvik C.A."/>
        </authorList>
    </citation>
    <scope>NUCLEOTIDE SEQUENCE [LARGE SCALE GENOMIC DNA]</scope>
    <source>
        <strain evidence="2 3">NCFB 2777</strain>
    </source>
</reference>
<evidence type="ECO:0000256" key="1">
    <source>
        <dbReference type="SAM" id="Coils"/>
    </source>
</evidence>
<accession>A0A429ZSJ3</accession>
<organism evidence="2 3">
    <name type="scientific">Vagococcus salmoninarum</name>
    <dbReference type="NCBI Taxonomy" id="2739"/>
    <lineage>
        <taxon>Bacteria</taxon>
        <taxon>Bacillati</taxon>
        <taxon>Bacillota</taxon>
        <taxon>Bacilli</taxon>
        <taxon>Lactobacillales</taxon>
        <taxon>Enterococcaceae</taxon>
        <taxon>Vagococcus</taxon>
    </lineage>
</organism>
<dbReference type="GeneID" id="98567771"/>
<keyword evidence="3" id="KW-1185">Reference proteome</keyword>
<gene>
    <name evidence="2" type="ORF">CBF35_05255</name>
</gene>
<evidence type="ECO:0000313" key="2">
    <source>
        <dbReference type="EMBL" id="RST96641.1"/>
    </source>
</evidence>
<sequence length="68" mass="8066">MSLKVAKKPSIKWKKEYDQLFRKYRKAVEAANNNSNSLTKMRKDRDKYKHAYDQLLKDVSGYVNSIPE</sequence>
<dbReference type="EMBL" id="NGJU01000006">
    <property type="protein sequence ID" value="RST96641.1"/>
    <property type="molecule type" value="Genomic_DNA"/>
</dbReference>
<comment type="caution">
    <text evidence="2">The sequence shown here is derived from an EMBL/GenBank/DDBJ whole genome shotgun (WGS) entry which is preliminary data.</text>
</comment>
<feature type="coiled-coil region" evidence="1">
    <location>
        <begin position="14"/>
        <end position="58"/>
    </location>
</feature>
<proteinExistence type="predicted"/>
<evidence type="ECO:0000313" key="3">
    <source>
        <dbReference type="Proteomes" id="UP000287239"/>
    </source>
</evidence>
<protein>
    <submittedName>
        <fullName evidence="2">Uncharacterized protein</fullName>
    </submittedName>
</protein>
<name>A0A429ZSJ3_9ENTE</name>
<dbReference type="InterPro" id="IPR027267">
    <property type="entry name" value="AH/BAR_dom_sf"/>
</dbReference>
<dbReference type="AlphaFoldDB" id="A0A429ZSJ3"/>
<keyword evidence="1" id="KW-0175">Coiled coil</keyword>
<dbReference type="RefSeq" id="WP_126778921.1">
    <property type="nucleotide sequence ID" value="NZ_CP177121.1"/>
</dbReference>
<dbReference type="SUPFAM" id="SSF103657">
    <property type="entry name" value="BAR/IMD domain-like"/>
    <property type="match status" value="1"/>
</dbReference>
<dbReference type="Proteomes" id="UP000287239">
    <property type="component" value="Unassembled WGS sequence"/>
</dbReference>